<dbReference type="PATRIC" id="fig|1303518.3.peg.111"/>
<keyword evidence="3" id="KW-0830">Ubiquinone</keyword>
<dbReference type="PANTHER" id="PTHR43861:SF3">
    <property type="entry name" value="PUTATIVE (AFU_ORTHOLOGUE AFUA_2G14390)-RELATED"/>
    <property type="match status" value="1"/>
</dbReference>
<dbReference type="EMBL" id="HF951689">
    <property type="protein sequence ID" value="CCW33948.1"/>
    <property type="molecule type" value="Genomic_DNA"/>
</dbReference>
<organism evidence="3 4">
    <name type="scientific">Chthonomonas calidirosea (strain DSM 23976 / ICMP 18418 / T49)</name>
    <dbReference type="NCBI Taxonomy" id="1303518"/>
    <lineage>
        <taxon>Bacteria</taxon>
        <taxon>Bacillati</taxon>
        <taxon>Armatimonadota</taxon>
        <taxon>Chthonomonadia</taxon>
        <taxon>Chthonomonadales</taxon>
        <taxon>Chthonomonadaceae</taxon>
        <taxon>Chthonomonas</taxon>
    </lineage>
</organism>
<gene>
    <name evidence="3" type="ORF">CCALI_00109</name>
</gene>
<keyword evidence="1" id="KW-0808">Transferase</keyword>
<dbReference type="Pfam" id="PF13847">
    <property type="entry name" value="Methyltransf_31"/>
    <property type="match status" value="1"/>
</dbReference>
<dbReference type="AlphaFoldDB" id="S0EWA4"/>
<dbReference type="KEGG" id="ccz:CCALI_00109"/>
<evidence type="ECO:0000313" key="3">
    <source>
        <dbReference type="EMBL" id="CCW33948.1"/>
    </source>
</evidence>
<dbReference type="PANTHER" id="PTHR43861">
    <property type="entry name" value="TRANS-ACONITATE 2-METHYLTRANSFERASE-RELATED"/>
    <property type="match status" value="1"/>
</dbReference>
<dbReference type="RefSeq" id="WP_016481512.1">
    <property type="nucleotide sequence ID" value="NC_021487.1"/>
</dbReference>
<accession>S0EWA4</accession>
<dbReference type="GO" id="GO:0032259">
    <property type="term" value="P:methylation"/>
    <property type="evidence" value="ECO:0007669"/>
    <property type="project" value="UniProtKB-KW"/>
</dbReference>
<evidence type="ECO:0000256" key="1">
    <source>
        <dbReference type="ARBA" id="ARBA00022679"/>
    </source>
</evidence>
<reference evidence="4" key="1">
    <citation type="submission" date="2013-03" db="EMBL/GenBank/DDBJ databases">
        <title>Genome sequence of Chthonomonas calidirosea, the first sequenced genome from the Armatimonadetes phylum (formally candidate division OP10).</title>
        <authorList>
            <person name="Lee K.C.Y."/>
            <person name="Morgan X.C."/>
            <person name="Dunfield P.F."/>
            <person name="Tamas I."/>
            <person name="Houghton K.M."/>
            <person name="Vyssotski M."/>
            <person name="Ryan J.L.J."/>
            <person name="Lagutin K."/>
            <person name="McDonald I.R."/>
            <person name="Stott M.B."/>
        </authorList>
    </citation>
    <scope>NUCLEOTIDE SEQUENCE [LARGE SCALE GENOMIC DNA]</scope>
    <source>
        <strain evidence="4">DSM 23976 / ICMP 18418 / T49</strain>
    </source>
</reference>
<dbReference type="CDD" id="cd02440">
    <property type="entry name" value="AdoMet_MTases"/>
    <property type="match status" value="1"/>
</dbReference>
<dbReference type="STRING" id="454171.CP488_01048"/>
<dbReference type="Gene3D" id="3.40.50.150">
    <property type="entry name" value="Vaccinia Virus protein VP39"/>
    <property type="match status" value="1"/>
</dbReference>
<protein>
    <submittedName>
        <fullName evidence="3">Methylase involved in ubiquinone/menaquinone biosynthesis</fullName>
    </submittedName>
</protein>
<dbReference type="InterPro" id="IPR029063">
    <property type="entry name" value="SAM-dependent_MTases_sf"/>
</dbReference>
<evidence type="ECO:0000259" key="2">
    <source>
        <dbReference type="Pfam" id="PF13847"/>
    </source>
</evidence>
<dbReference type="SUPFAM" id="SSF53335">
    <property type="entry name" value="S-adenosyl-L-methionine-dependent methyltransferases"/>
    <property type="match status" value="1"/>
</dbReference>
<keyword evidence="3" id="KW-0489">Methyltransferase</keyword>
<dbReference type="InParanoid" id="S0EWA4"/>
<name>S0EWA4_CHTCT</name>
<dbReference type="InterPro" id="IPR025714">
    <property type="entry name" value="Methyltranfer_dom"/>
</dbReference>
<dbReference type="eggNOG" id="COG2226">
    <property type="taxonomic scope" value="Bacteria"/>
</dbReference>
<dbReference type="GO" id="GO:0008168">
    <property type="term" value="F:methyltransferase activity"/>
    <property type="evidence" value="ECO:0007669"/>
    <property type="project" value="UniProtKB-KW"/>
</dbReference>
<feature type="domain" description="Methyltransferase" evidence="2">
    <location>
        <begin position="40"/>
        <end position="148"/>
    </location>
</feature>
<evidence type="ECO:0000313" key="4">
    <source>
        <dbReference type="Proteomes" id="UP000014227"/>
    </source>
</evidence>
<dbReference type="HOGENOM" id="CLU_062440_0_1_0"/>
<proteinExistence type="predicted"/>
<sequence>MAHEKYVLATGDTAIERLKVVEATHGPDTQAFLKRAGLREGLHVADIGCGVGIVSQWIALQVGSSGSVIGVDASAEQTQTATQLAQKAGLTNLRFHTASAYATGLPYGTFDMVFCRFLLMHLAHPQRALREMASLLKPGGVLAVEDGDFTAVFCWPPSPAYERCFELYRAAGAQQGADFTIGRKLFSLVRDLGLHSVQVNLAQPIFAEGAQKLLPGWTIEEATENLVAAGLATREEINDICQQLRRMANDESVVFGMARMMQVWGTK</sequence>
<dbReference type="Proteomes" id="UP000014227">
    <property type="component" value="Chromosome I"/>
</dbReference>
<keyword evidence="4" id="KW-1185">Reference proteome</keyword>